<evidence type="ECO:0000313" key="5">
    <source>
        <dbReference type="EMBL" id="KAA8496844.1"/>
    </source>
</evidence>
<dbReference type="SUPFAM" id="SSF53167">
    <property type="entry name" value="Purine and uridine phosphorylases"/>
    <property type="match status" value="1"/>
</dbReference>
<dbReference type="InterPro" id="IPR035994">
    <property type="entry name" value="Nucleoside_phosphorylase_sf"/>
</dbReference>
<keyword evidence="6" id="KW-1185">Reference proteome</keyword>
<dbReference type="OMA" id="ADPFCPE"/>
<dbReference type="PANTHER" id="PTHR42679:SF2">
    <property type="entry name" value="S-METHYL-5'-THIOADENOSINE PHOSPHORYLASE"/>
    <property type="match status" value="1"/>
</dbReference>
<dbReference type="InterPro" id="IPR010044">
    <property type="entry name" value="MTAP"/>
</dbReference>
<dbReference type="GO" id="GO:0017061">
    <property type="term" value="F:S-methyl-5-thioadenosine phosphorylase activity"/>
    <property type="evidence" value="ECO:0007669"/>
    <property type="project" value="InterPro"/>
</dbReference>
<dbReference type="OrthoDB" id="431409at2759"/>
<evidence type="ECO:0000256" key="3">
    <source>
        <dbReference type="ARBA" id="ARBA00022726"/>
    </source>
</evidence>
<comment type="caution">
    <text evidence="5">The sequence shown here is derived from an EMBL/GenBank/DDBJ whole genome shotgun (WGS) entry which is preliminary data.</text>
</comment>
<keyword evidence="3" id="KW-0660">Purine salvage</keyword>
<dbReference type="EMBL" id="VRMN01000002">
    <property type="protein sequence ID" value="KAA8496844.1"/>
    <property type="molecule type" value="Genomic_DNA"/>
</dbReference>
<gene>
    <name evidence="5" type="ORF">FVE85_0573</name>
</gene>
<sequence length="245" mass="26777">MGNKKLGIIGGTSLLQSKFFAGMRKQEQDTEYGKVVVHVSESGDLVFLQRHHADAAAGAVYRPPHLINHQANMQALKDLQVDAVIAVCCVGSVTPEVTIGMIVIPDDFFNLFGGPVSMFDDGRAHIVPGMDDSLRQIMLQVLRKNEFNPVRDGGVYMQTSGPRFETPVESRFLALVGAHVVGMTAASEATLSKELDIPYAMICMVDNYANGIAREPLTREKFQANVAANQKTVERAVELLIAEFQ</sequence>
<protein>
    <submittedName>
        <fullName evidence="5">Putative 6-oxopurine nucleoside phosphorylase</fullName>
    </submittedName>
</protein>
<feature type="domain" description="Nucleoside phosphorylase" evidence="4">
    <location>
        <begin position="5"/>
        <end position="241"/>
    </location>
</feature>
<evidence type="ECO:0000256" key="2">
    <source>
        <dbReference type="ARBA" id="ARBA00022679"/>
    </source>
</evidence>
<evidence type="ECO:0000313" key="6">
    <source>
        <dbReference type="Proteomes" id="UP000324585"/>
    </source>
</evidence>
<evidence type="ECO:0000259" key="4">
    <source>
        <dbReference type="Pfam" id="PF01048"/>
    </source>
</evidence>
<dbReference type="PANTHER" id="PTHR42679">
    <property type="entry name" value="S-METHYL-5'-THIOADENOSINE PHOSPHORYLASE"/>
    <property type="match status" value="1"/>
</dbReference>
<dbReference type="CDD" id="cd09010">
    <property type="entry name" value="MTAP_SsMTAPII_like_MTIP"/>
    <property type="match status" value="1"/>
</dbReference>
<dbReference type="GO" id="GO:0019509">
    <property type="term" value="P:L-methionine salvage from methylthioadenosine"/>
    <property type="evidence" value="ECO:0007669"/>
    <property type="project" value="TreeGrafter"/>
</dbReference>
<keyword evidence="1" id="KW-0328">Glycosyltransferase</keyword>
<proteinExistence type="predicted"/>
<dbReference type="Gene3D" id="3.40.50.1580">
    <property type="entry name" value="Nucleoside phosphorylase domain"/>
    <property type="match status" value="1"/>
</dbReference>
<keyword evidence="2" id="KW-0808">Transferase</keyword>
<dbReference type="AlphaFoldDB" id="A0A5J4Z1N6"/>
<evidence type="ECO:0000256" key="1">
    <source>
        <dbReference type="ARBA" id="ARBA00022676"/>
    </source>
</evidence>
<reference evidence="6" key="1">
    <citation type="journal article" date="2019" name="Nat. Commun.">
        <title>Expansion of phycobilisome linker gene families in mesophilic red algae.</title>
        <authorList>
            <person name="Lee J."/>
            <person name="Kim D."/>
            <person name="Bhattacharya D."/>
            <person name="Yoon H.S."/>
        </authorList>
    </citation>
    <scope>NUCLEOTIDE SEQUENCE [LARGE SCALE GENOMIC DNA]</scope>
    <source>
        <strain evidence="6">CCMP 1328</strain>
    </source>
</reference>
<dbReference type="InterPro" id="IPR000845">
    <property type="entry name" value="Nucleoside_phosphorylase_d"/>
</dbReference>
<name>A0A5J4Z1N6_PORPP</name>
<dbReference type="Pfam" id="PF01048">
    <property type="entry name" value="PNP_UDP_1"/>
    <property type="match status" value="1"/>
</dbReference>
<organism evidence="5 6">
    <name type="scientific">Porphyridium purpureum</name>
    <name type="common">Red alga</name>
    <name type="synonym">Porphyridium cruentum</name>
    <dbReference type="NCBI Taxonomy" id="35688"/>
    <lineage>
        <taxon>Eukaryota</taxon>
        <taxon>Rhodophyta</taxon>
        <taxon>Bangiophyceae</taxon>
        <taxon>Porphyridiales</taxon>
        <taxon>Porphyridiaceae</taxon>
        <taxon>Porphyridium</taxon>
    </lineage>
</organism>
<accession>A0A5J4Z1N6</accession>
<dbReference type="Proteomes" id="UP000324585">
    <property type="component" value="Unassembled WGS sequence"/>
</dbReference>
<dbReference type="GO" id="GO:0006166">
    <property type="term" value="P:purine ribonucleoside salvage"/>
    <property type="evidence" value="ECO:0007669"/>
    <property type="project" value="UniProtKB-KW"/>
</dbReference>
<dbReference type="GO" id="GO:0005829">
    <property type="term" value="C:cytosol"/>
    <property type="evidence" value="ECO:0007669"/>
    <property type="project" value="TreeGrafter"/>
</dbReference>